<accession>A0AAV0YT20</accession>
<feature type="transmembrane region" description="Helical" evidence="1">
    <location>
        <begin position="44"/>
        <end position="65"/>
    </location>
</feature>
<name>A0AAV0YT20_VICFA</name>
<sequence length="123" mass="14054">MIHTHIRLTERDGFVIQLSSFFSIKPPFSQIQPLFNLTATRTSLVPIAFWENFLISLMALGAFFLNVHPWRRSWRLMVYSLVTISSFLPVPVFSTIFTYDAGSDPYTVKVRRVADGFFDSGTG</sequence>
<protein>
    <submittedName>
        <fullName evidence="2">Uncharacterized protein</fullName>
    </submittedName>
</protein>
<dbReference type="EMBL" id="OX451736">
    <property type="protein sequence ID" value="CAI8587868.1"/>
    <property type="molecule type" value="Genomic_DNA"/>
</dbReference>
<keyword evidence="1" id="KW-0472">Membrane</keyword>
<evidence type="ECO:0000256" key="1">
    <source>
        <dbReference type="SAM" id="Phobius"/>
    </source>
</evidence>
<dbReference type="AlphaFoldDB" id="A0AAV0YT20"/>
<keyword evidence="3" id="KW-1185">Reference proteome</keyword>
<gene>
    <name evidence="2" type="ORF">VFH_I321000</name>
</gene>
<evidence type="ECO:0000313" key="3">
    <source>
        <dbReference type="Proteomes" id="UP001157006"/>
    </source>
</evidence>
<keyword evidence="1" id="KW-0812">Transmembrane</keyword>
<evidence type="ECO:0000313" key="2">
    <source>
        <dbReference type="EMBL" id="CAI8587868.1"/>
    </source>
</evidence>
<dbReference type="Proteomes" id="UP001157006">
    <property type="component" value="Chromosome 1L"/>
</dbReference>
<reference evidence="2 3" key="1">
    <citation type="submission" date="2023-01" db="EMBL/GenBank/DDBJ databases">
        <authorList>
            <person name="Kreplak J."/>
        </authorList>
    </citation>
    <scope>NUCLEOTIDE SEQUENCE [LARGE SCALE GENOMIC DNA]</scope>
</reference>
<proteinExistence type="predicted"/>
<organism evidence="2 3">
    <name type="scientific">Vicia faba</name>
    <name type="common">Broad bean</name>
    <name type="synonym">Faba vulgaris</name>
    <dbReference type="NCBI Taxonomy" id="3906"/>
    <lineage>
        <taxon>Eukaryota</taxon>
        <taxon>Viridiplantae</taxon>
        <taxon>Streptophyta</taxon>
        <taxon>Embryophyta</taxon>
        <taxon>Tracheophyta</taxon>
        <taxon>Spermatophyta</taxon>
        <taxon>Magnoliopsida</taxon>
        <taxon>eudicotyledons</taxon>
        <taxon>Gunneridae</taxon>
        <taxon>Pentapetalae</taxon>
        <taxon>rosids</taxon>
        <taxon>fabids</taxon>
        <taxon>Fabales</taxon>
        <taxon>Fabaceae</taxon>
        <taxon>Papilionoideae</taxon>
        <taxon>50 kb inversion clade</taxon>
        <taxon>NPAAA clade</taxon>
        <taxon>Hologalegina</taxon>
        <taxon>IRL clade</taxon>
        <taxon>Fabeae</taxon>
        <taxon>Vicia</taxon>
    </lineage>
</organism>
<feature type="transmembrane region" description="Helical" evidence="1">
    <location>
        <begin position="77"/>
        <end position="99"/>
    </location>
</feature>
<keyword evidence="1" id="KW-1133">Transmembrane helix</keyword>